<feature type="compositionally biased region" description="Low complexity" evidence="2">
    <location>
        <begin position="173"/>
        <end position="184"/>
    </location>
</feature>
<organism evidence="3 4">
    <name type="scientific">Legionella fallonii LLAP-10</name>
    <dbReference type="NCBI Taxonomy" id="1212491"/>
    <lineage>
        <taxon>Bacteria</taxon>
        <taxon>Pseudomonadati</taxon>
        <taxon>Pseudomonadota</taxon>
        <taxon>Gammaproteobacteria</taxon>
        <taxon>Legionellales</taxon>
        <taxon>Legionellaceae</taxon>
        <taxon>Legionella</taxon>
    </lineage>
</organism>
<evidence type="ECO:0008006" key="5">
    <source>
        <dbReference type="Google" id="ProtNLM"/>
    </source>
</evidence>
<dbReference type="KEGG" id="lfa:LFA_0621"/>
<keyword evidence="4" id="KW-1185">Reference proteome</keyword>
<evidence type="ECO:0000313" key="3">
    <source>
        <dbReference type="EMBL" id="CEG56074.1"/>
    </source>
</evidence>
<gene>
    <name evidence="3" type="ORF">LFA_0621</name>
</gene>
<accession>A0A098G281</accession>
<dbReference type="EMBL" id="LN614827">
    <property type="protein sequence ID" value="CEG56074.1"/>
    <property type="molecule type" value="Genomic_DNA"/>
</dbReference>
<feature type="region of interest" description="Disordered" evidence="2">
    <location>
        <begin position="165"/>
        <end position="190"/>
    </location>
</feature>
<dbReference type="OrthoDB" id="5638109at2"/>
<dbReference type="RefSeq" id="WP_045094820.1">
    <property type="nucleotide sequence ID" value="NZ_LN614827.1"/>
</dbReference>
<protein>
    <recommendedName>
        <fullName evidence="5">Substrate of the Dot/Icm secretion system</fullName>
    </recommendedName>
</protein>
<evidence type="ECO:0000256" key="2">
    <source>
        <dbReference type="SAM" id="MobiDB-lite"/>
    </source>
</evidence>
<dbReference type="Proteomes" id="UP000032430">
    <property type="component" value="Chromosome I"/>
</dbReference>
<keyword evidence="1" id="KW-0175">Coiled coil</keyword>
<evidence type="ECO:0000256" key="1">
    <source>
        <dbReference type="SAM" id="Coils"/>
    </source>
</evidence>
<reference evidence="4" key="1">
    <citation type="submission" date="2014-09" db="EMBL/GenBank/DDBJ databases">
        <authorList>
            <person name="Gomez-Valero L."/>
        </authorList>
    </citation>
    <scope>NUCLEOTIDE SEQUENCE [LARGE SCALE GENOMIC DNA]</scope>
    <source>
        <strain evidence="4">ATCC700992</strain>
    </source>
</reference>
<dbReference type="HOGENOM" id="CLU_1523333_0_0_6"/>
<sequence length="190" mass="22078">MSTPREDVEQQVRKKEEDLKLFIQLQENTKRTEKEEEEYKLLLAEYGKQIIKDPSIIKGIKKDDKEVDYVLDKIQKDVLQKIIKDYEEKTGRKVEEKEGRTCFAFGSQDEAVAFFKEQADQGRPFQVYCKEKDHCIYSDGTNFVHGTLADVEAYKKNADDYKIGPNGALEKNAPQQEQEQAQEANTTMRL</sequence>
<feature type="coiled-coil region" evidence="1">
    <location>
        <begin position="5"/>
        <end position="45"/>
    </location>
</feature>
<dbReference type="AlphaFoldDB" id="A0A098G281"/>
<name>A0A098G281_9GAMM</name>
<proteinExistence type="predicted"/>
<evidence type="ECO:0000313" key="4">
    <source>
        <dbReference type="Proteomes" id="UP000032430"/>
    </source>
</evidence>